<accession>A0A4Y7K034</accession>
<organism evidence="1 2">
    <name type="scientific">Papaver somniferum</name>
    <name type="common">Opium poppy</name>
    <dbReference type="NCBI Taxonomy" id="3469"/>
    <lineage>
        <taxon>Eukaryota</taxon>
        <taxon>Viridiplantae</taxon>
        <taxon>Streptophyta</taxon>
        <taxon>Embryophyta</taxon>
        <taxon>Tracheophyta</taxon>
        <taxon>Spermatophyta</taxon>
        <taxon>Magnoliopsida</taxon>
        <taxon>Ranunculales</taxon>
        <taxon>Papaveraceae</taxon>
        <taxon>Papaveroideae</taxon>
        <taxon>Papaver</taxon>
    </lineage>
</organism>
<name>A0A4Y7K034_PAPSO</name>
<evidence type="ECO:0000313" key="2">
    <source>
        <dbReference type="Proteomes" id="UP000316621"/>
    </source>
</evidence>
<reference evidence="1 2" key="1">
    <citation type="journal article" date="2018" name="Science">
        <title>The opium poppy genome and morphinan production.</title>
        <authorList>
            <person name="Guo L."/>
            <person name="Winzer T."/>
            <person name="Yang X."/>
            <person name="Li Y."/>
            <person name="Ning Z."/>
            <person name="He Z."/>
            <person name="Teodor R."/>
            <person name="Lu Y."/>
            <person name="Bowser T.A."/>
            <person name="Graham I.A."/>
            <person name="Ye K."/>
        </authorList>
    </citation>
    <scope>NUCLEOTIDE SEQUENCE [LARGE SCALE GENOMIC DNA]</scope>
    <source>
        <strain evidence="2">cv. HN1</strain>
        <tissue evidence="1">Leaves</tissue>
    </source>
</reference>
<keyword evidence="2" id="KW-1185">Reference proteome</keyword>
<sequence length="73" mass="8092">MRCFAPAGAVSSSAAAIFYFSPNNNILISRKKKNCGFVAKLKPLFVDPYAGCFLTDYDVQRDIEQYSSSASHY</sequence>
<dbReference type="Proteomes" id="UP000316621">
    <property type="component" value="Chromosome 6"/>
</dbReference>
<protein>
    <submittedName>
        <fullName evidence="1">Uncharacterized protein</fullName>
    </submittedName>
</protein>
<evidence type="ECO:0000313" key="1">
    <source>
        <dbReference type="EMBL" id="RZC65398.1"/>
    </source>
</evidence>
<dbReference type="AlphaFoldDB" id="A0A4Y7K034"/>
<dbReference type="Gramene" id="RZC65398">
    <property type="protein sequence ID" value="RZC65398"/>
    <property type="gene ID" value="C5167_009086"/>
</dbReference>
<gene>
    <name evidence="1" type="ORF">C5167_009086</name>
</gene>
<dbReference type="EMBL" id="CM010720">
    <property type="protein sequence ID" value="RZC65398.1"/>
    <property type="molecule type" value="Genomic_DNA"/>
</dbReference>
<proteinExistence type="predicted"/>